<name>A0A9P7GGP0_9AGAR</name>
<dbReference type="PANTHER" id="PTHR10840:SF0">
    <property type="entry name" value="PROGRAMMED CELL DEATH PROTEIN 5"/>
    <property type="match status" value="1"/>
</dbReference>
<dbReference type="PIRSF" id="PIRSF015730">
    <property type="entry name" value="TFAR19"/>
    <property type="match status" value="1"/>
</dbReference>
<dbReference type="InterPro" id="IPR002836">
    <property type="entry name" value="PDCD5-like"/>
</dbReference>
<keyword evidence="4" id="KW-1185">Reference proteome</keyword>
<dbReference type="PANTHER" id="PTHR10840">
    <property type="entry name" value="PROGRAMMED CELL DEATH PROTEIN 5"/>
    <property type="match status" value="1"/>
</dbReference>
<reference evidence="3" key="1">
    <citation type="submission" date="2020-07" db="EMBL/GenBank/DDBJ databases">
        <authorList>
            <person name="Nieuwenhuis M."/>
            <person name="Van De Peppel L.J.J."/>
        </authorList>
    </citation>
    <scope>NUCLEOTIDE SEQUENCE</scope>
    <source>
        <strain evidence="3">AP01</strain>
        <tissue evidence="3">Mycelium</tissue>
    </source>
</reference>
<dbReference type="SUPFAM" id="SSF46950">
    <property type="entry name" value="Double-stranded DNA-binding domain"/>
    <property type="match status" value="1"/>
</dbReference>
<feature type="region of interest" description="Disordered" evidence="2">
    <location>
        <begin position="1"/>
        <end position="35"/>
    </location>
</feature>
<evidence type="ECO:0000313" key="4">
    <source>
        <dbReference type="Proteomes" id="UP000775547"/>
    </source>
</evidence>
<feature type="compositionally biased region" description="Basic and acidic residues" evidence="2">
    <location>
        <begin position="19"/>
        <end position="35"/>
    </location>
</feature>
<organism evidence="3 4">
    <name type="scientific">Asterophora parasitica</name>
    <dbReference type="NCBI Taxonomy" id="117018"/>
    <lineage>
        <taxon>Eukaryota</taxon>
        <taxon>Fungi</taxon>
        <taxon>Dikarya</taxon>
        <taxon>Basidiomycota</taxon>
        <taxon>Agaricomycotina</taxon>
        <taxon>Agaricomycetes</taxon>
        <taxon>Agaricomycetidae</taxon>
        <taxon>Agaricales</taxon>
        <taxon>Tricholomatineae</taxon>
        <taxon>Lyophyllaceae</taxon>
        <taxon>Asterophora</taxon>
    </lineage>
</organism>
<reference evidence="3" key="2">
    <citation type="submission" date="2021-10" db="EMBL/GenBank/DDBJ databases">
        <title>Phylogenomics reveals ancestral predisposition of the termite-cultivated fungus Termitomyces towards a domesticated lifestyle.</title>
        <authorList>
            <person name="Auxier B."/>
            <person name="Grum-Grzhimaylo A."/>
            <person name="Cardenas M.E."/>
            <person name="Lodge J.D."/>
            <person name="Laessoe T."/>
            <person name="Pedersen O."/>
            <person name="Smith M.E."/>
            <person name="Kuyper T.W."/>
            <person name="Franco-Molano E.A."/>
            <person name="Baroni T.J."/>
            <person name="Aanen D.K."/>
        </authorList>
    </citation>
    <scope>NUCLEOTIDE SEQUENCE</scope>
    <source>
        <strain evidence="3">AP01</strain>
        <tissue evidence="3">Mycelium</tissue>
    </source>
</reference>
<dbReference type="Proteomes" id="UP000775547">
    <property type="component" value="Unassembled WGS sequence"/>
</dbReference>
<evidence type="ECO:0000256" key="2">
    <source>
        <dbReference type="SAM" id="MobiDB-lite"/>
    </source>
</evidence>
<dbReference type="Gene3D" id="1.10.8.140">
    <property type="entry name" value="PDCD5-like"/>
    <property type="match status" value="1"/>
</dbReference>
<dbReference type="Pfam" id="PF01984">
    <property type="entry name" value="dsDNA_bind"/>
    <property type="match status" value="1"/>
</dbReference>
<dbReference type="GO" id="GO:0005634">
    <property type="term" value="C:nucleus"/>
    <property type="evidence" value="ECO:0007669"/>
    <property type="project" value="TreeGrafter"/>
</dbReference>
<dbReference type="GO" id="GO:0005829">
    <property type="term" value="C:cytosol"/>
    <property type="evidence" value="ECO:0007669"/>
    <property type="project" value="TreeGrafter"/>
</dbReference>
<dbReference type="GO" id="GO:0003677">
    <property type="term" value="F:DNA binding"/>
    <property type="evidence" value="ECO:0007669"/>
    <property type="project" value="InterPro"/>
</dbReference>
<evidence type="ECO:0000256" key="1">
    <source>
        <dbReference type="ARBA" id="ARBA00010490"/>
    </source>
</evidence>
<dbReference type="InterPro" id="IPR036883">
    <property type="entry name" value="PDCD5-like_sf"/>
</dbReference>
<dbReference type="EMBL" id="JABCKV010000018">
    <property type="protein sequence ID" value="KAG5646692.1"/>
    <property type="molecule type" value="Genomic_DNA"/>
</dbReference>
<accession>A0A9P7GGP0</accession>
<dbReference type="AlphaFoldDB" id="A0A9P7GGP0"/>
<comment type="similarity">
    <text evidence="1">Belongs to the PDCD5 family.</text>
</comment>
<evidence type="ECO:0008006" key="5">
    <source>
        <dbReference type="Google" id="ProtNLM"/>
    </source>
</evidence>
<sequence length="142" mass="15828">MEGLDQLRDAVSNQGGQRDAGDAEAKRAQEEQMRRDLMTTVLDAAARERRMSAKFSAYAPTDAMPGTLDAVSRIALVSPERSKQIEGILLRMAQSGQLRGKVTENQLIELLEQMEEVQGKATAKKSTIVYQRRKDVDDDFDI</sequence>
<dbReference type="OrthoDB" id="10252486at2759"/>
<comment type="caution">
    <text evidence="3">The sequence shown here is derived from an EMBL/GenBank/DDBJ whole genome shotgun (WGS) entry which is preliminary data.</text>
</comment>
<evidence type="ECO:0000313" key="3">
    <source>
        <dbReference type="EMBL" id="KAG5646692.1"/>
    </source>
</evidence>
<proteinExistence type="inferred from homology"/>
<protein>
    <recommendedName>
        <fullName evidence="5">Programmed cell death protein 5</fullName>
    </recommendedName>
</protein>
<gene>
    <name evidence="3" type="ORF">DXG03_002682</name>
</gene>